<feature type="domain" description="Helicase C-terminal" evidence="11">
    <location>
        <begin position="493"/>
        <end position="674"/>
    </location>
</feature>
<dbReference type="AlphaFoldDB" id="A0A917CRB3"/>
<evidence type="ECO:0000256" key="8">
    <source>
        <dbReference type="ARBA" id="ARBA00023163"/>
    </source>
</evidence>
<evidence type="ECO:0000313" key="13">
    <source>
        <dbReference type="Proteomes" id="UP000605253"/>
    </source>
</evidence>
<evidence type="ECO:0000256" key="7">
    <source>
        <dbReference type="ARBA" id="ARBA00023159"/>
    </source>
</evidence>
<keyword evidence="7 9" id="KW-0010">Activator</keyword>
<dbReference type="GO" id="GO:0003677">
    <property type="term" value="F:DNA binding"/>
    <property type="evidence" value="ECO:0007669"/>
    <property type="project" value="UniProtKB-KW"/>
</dbReference>
<evidence type="ECO:0000256" key="2">
    <source>
        <dbReference type="ARBA" id="ARBA00022801"/>
    </source>
</evidence>
<proteinExistence type="inferred from homology"/>
<dbReference type="PROSITE" id="PS51192">
    <property type="entry name" value="HELICASE_ATP_BIND_1"/>
    <property type="match status" value="1"/>
</dbReference>
<keyword evidence="5 9" id="KW-0805">Transcription regulation</keyword>
<keyword evidence="8 9" id="KW-0804">Transcription</keyword>
<dbReference type="SMART" id="SM00487">
    <property type="entry name" value="DEXDc"/>
    <property type="match status" value="1"/>
</dbReference>
<evidence type="ECO:0000313" key="12">
    <source>
        <dbReference type="EMBL" id="GGF94544.1"/>
    </source>
</evidence>
<dbReference type="PROSITE" id="PS51194">
    <property type="entry name" value="HELICASE_CTER"/>
    <property type="match status" value="1"/>
</dbReference>
<name>A0A917CRB3_9GAMM</name>
<feature type="binding site" evidence="9">
    <location>
        <begin position="175"/>
        <end position="182"/>
    </location>
    <ligand>
        <name>ATP</name>
        <dbReference type="ChEBI" id="CHEBI:30616"/>
    </ligand>
</feature>
<dbReference type="EMBL" id="BMEO01000005">
    <property type="protein sequence ID" value="GGF94544.1"/>
    <property type="molecule type" value="Genomic_DNA"/>
</dbReference>
<dbReference type="InterPro" id="IPR049730">
    <property type="entry name" value="SNF2/RAD54-like_C"/>
</dbReference>
<sequence length="960" mass="109102">MTFIIGQRYFNEADVSLGLGHVVAQQDRMVKLHFGAVDEQRIYAKDTAPLIRFKPQVGDAINCRDGRVVMLTKVTERDGLLHFEGTLDDSQPIQLDETALADNIALSQPKDRLLNAQLDSPKWFQLRQDAAEVRSQLWQSDWYGLIGCRTALLSHQLYIARQVSGRFAPRVLLADEVGLGKTIEAGLIVHAQLLNGLADRVLFLVPDSLVHQWMVELLRRFNIHASVFDEVQCQALIDSGYANPFESAQQVLAPLSLITESAERFEQLKAAGWDLMVVDEAHHLKQPEYDSYLDSALMFDERTLSEDERAYAVIEALSEVIGGVLLLTATPEQLGQRSHFARLRLLDKDRFNDYAAFVEEQAHFEPIAAGVGLLIDAQQHNTALPLKQVDKLLAPHVADSVLKELHKLAQAPENTPAFILRLLDQYGTGRILFRNTRQSVSGFPERVLSLTTLQAPVSYVAMDAEVMGLSPEMCFQAQQDDSQWTETDPRIPWLVEMLAGLKNEKVVLIAHHADSIRALANRLREKYGLHAALFHEGMSLVERDQAAAWFADFEQGTNLLLCSEIGSEGRNFQFARHLVLFDLPPHPDLLEQRIGRLDRIGQGREIYLHVPIFNNTLQLTWFRWYHEGLGLFERPNPAATMLYEKFKPSLHQSLQAATVEQLIQDTREQSKQLLQTLARGRDRLLEYQSHPPMAEQWVDQAESAEAVDTLIDFMHRVYDLYGVDFDINSNGSEILRPTEQMQGHFPRLPDEGMTVTYHRHHALANETWHYLTWEHPMVSEVMDMILTQEKGNSTLVAIQHRDLKPGQLFLEAHYQYALSGRQNRYLAGILPPQRIRQLFSEGGKNLADQLDPITLDQASQSVPQKTAVAVLKAKLPVLKQLLQLADLKIKQQHNELIRHWQKRVKRALEADIVRLQQLAELNELIRETEIKQAQNQLALALERVAAMQPQLDSLRILVTM</sequence>
<dbReference type="InterPro" id="IPR040765">
    <property type="entry name" value="Tudor_1_RapA"/>
</dbReference>
<dbReference type="InterPro" id="IPR014001">
    <property type="entry name" value="Helicase_ATP-bd"/>
</dbReference>
<dbReference type="GO" id="GO:0006355">
    <property type="term" value="P:regulation of DNA-templated transcription"/>
    <property type="evidence" value="ECO:0007669"/>
    <property type="project" value="UniProtKB-UniRule"/>
</dbReference>
<gene>
    <name evidence="9 12" type="primary">rapA</name>
    <name evidence="12" type="ORF">GCM10011365_14830</name>
</gene>
<dbReference type="PANTHER" id="PTHR45766">
    <property type="entry name" value="DNA ANNEALING HELICASE AND ENDONUCLEASE ZRANB3 FAMILY MEMBER"/>
    <property type="match status" value="1"/>
</dbReference>
<evidence type="ECO:0000256" key="4">
    <source>
        <dbReference type="ARBA" id="ARBA00022840"/>
    </source>
</evidence>
<dbReference type="Pfam" id="PF00271">
    <property type="entry name" value="Helicase_C"/>
    <property type="match status" value="1"/>
</dbReference>
<dbReference type="CDD" id="cd18011">
    <property type="entry name" value="DEXDc_RapA"/>
    <property type="match status" value="1"/>
</dbReference>
<dbReference type="CDD" id="cd18793">
    <property type="entry name" value="SF2_C_SNF"/>
    <property type="match status" value="1"/>
</dbReference>
<dbReference type="RefSeq" id="WP_188365079.1">
    <property type="nucleotide sequence ID" value="NZ_BAABJF010000002.1"/>
</dbReference>
<dbReference type="Pfam" id="PF18337">
    <property type="entry name" value="Tudor_RapA"/>
    <property type="match status" value="1"/>
</dbReference>
<keyword evidence="2 9" id="KW-0378">Hydrolase</keyword>
<keyword evidence="3 9" id="KW-0347">Helicase</keyword>
<comment type="similarity">
    <text evidence="9">Belongs to the SNF2/RAD54 helicase family. RapA subfamily.</text>
</comment>
<accession>A0A917CRB3</accession>
<dbReference type="Gene3D" id="3.30.360.80">
    <property type="match status" value="1"/>
</dbReference>
<feature type="domain" description="Helicase ATP-binding" evidence="10">
    <location>
        <begin position="162"/>
        <end position="349"/>
    </location>
</feature>
<dbReference type="EC" id="3.6.4.-" evidence="9"/>
<dbReference type="Gene3D" id="3.40.50.10810">
    <property type="entry name" value="Tandem AAA-ATPase domain"/>
    <property type="match status" value="1"/>
</dbReference>
<dbReference type="GO" id="GO:0004386">
    <property type="term" value="F:helicase activity"/>
    <property type="evidence" value="ECO:0007669"/>
    <property type="project" value="UniProtKB-UniRule"/>
</dbReference>
<dbReference type="GO" id="GO:0005524">
    <property type="term" value="F:ATP binding"/>
    <property type="evidence" value="ECO:0007669"/>
    <property type="project" value="UniProtKB-UniRule"/>
</dbReference>
<dbReference type="InterPro" id="IPR040766">
    <property type="entry name" value="Tudor_2_RapA"/>
</dbReference>
<organism evidence="12 13">
    <name type="scientific">Marinicella pacifica</name>
    <dbReference type="NCBI Taxonomy" id="1171543"/>
    <lineage>
        <taxon>Bacteria</taxon>
        <taxon>Pseudomonadati</taxon>
        <taxon>Pseudomonadota</taxon>
        <taxon>Gammaproteobacteria</taxon>
        <taxon>Lysobacterales</taxon>
        <taxon>Marinicellaceae</taxon>
        <taxon>Marinicella</taxon>
    </lineage>
</organism>
<dbReference type="InterPro" id="IPR023949">
    <property type="entry name" value="Helicase_RapA"/>
</dbReference>
<dbReference type="InterPro" id="IPR022737">
    <property type="entry name" value="RapA_C"/>
</dbReference>
<keyword evidence="13" id="KW-1185">Reference proteome</keyword>
<comment type="function">
    <text evidence="9">Transcription regulator that activates transcription by stimulating RNA polymerase (RNAP) recycling in case of stress conditions such as supercoiled DNA or high salt concentrations. Probably acts by releasing the RNAP, when it is trapped or immobilized on tightly supercoiled DNA. Does not activate transcription on linear DNA. Probably not involved in DNA repair.</text>
</comment>
<evidence type="ECO:0000259" key="11">
    <source>
        <dbReference type="PROSITE" id="PS51194"/>
    </source>
</evidence>
<dbReference type="NCBIfam" id="NF003426">
    <property type="entry name" value="PRK04914.1"/>
    <property type="match status" value="1"/>
</dbReference>
<reference evidence="12" key="2">
    <citation type="submission" date="2020-09" db="EMBL/GenBank/DDBJ databases">
        <authorList>
            <person name="Sun Q."/>
            <person name="Zhou Y."/>
        </authorList>
    </citation>
    <scope>NUCLEOTIDE SEQUENCE</scope>
    <source>
        <strain evidence="12">CGMCC 1.12181</strain>
    </source>
</reference>
<evidence type="ECO:0000256" key="5">
    <source>
        <dbReference type="ARBA" id="ARBA00023015"/>
    </source>
</evidence>
<dbReference type="InterPro" id="IPR027417">
    <property type="entry name" value="P-loop_NTPase"/>
</dbReference>
<dbReference type="Gene3D" id="2.30.30.140">
    <property type="match status" value="1"/>
</dbReference>
<reference evidence="12" key="1">
    <citation type="journal article" date="2014" name="Int. J. Syst. Evol. Microbiol.">
        <title>Complete genome sequence of Corynebacterium casei LMG S-19264T (=DSM 44701T), isolated from a smear-ripened cheese.</title>
        <authorList>
            <consortium name="US DOE Joint Genome Institute (JGI-PGF)"/>
            <person name="Walter F."/>
            <person name="Albersmeier A."/>
            <person name="Kalinowski J."/>
            <person name="Ruckert C."/>
        </authorList>
    </citation>
    <scope>NUCLEOTIDE SEQUENCE</scope>
    <source>
        <strain evidence="12">CGMCC 1.12181</strain>
    </source>
</reference>
<keyword evidence="6 9" id="KW-0238">DNA-binding</keyword>
<feature type="short sequence motif" description="DEAH box" evidence="9">
    <location>
        <begin position="279"/>
        <end position="282"/>
    </location>
</feature>
<evidence type="ECO:0000256" key="6">
    <source>
        <dbReference type="ARBA" id="ARBA00023125"/>
    </source>
</evidence>
<dbReference type="Pfam" id="PF18339">
    <property type="entry name" value="Tudor_1_RapA"/>
    <property type="match status" value="1"/>
</dbReference>
<comment type="subunit">
    <text evidence="9">Interacts with the RNAP. Has a higher affinity for the core RNAP than for the holoenzyme. Its ATPase activity is stimulated by binding to RNAP.</text>
</comment>
<dbReference type="Pfam" id="PF12137">
    <property type="entry name" value="RapA_C"/>
    <property type="match status" value="1"/>
</dbReference>
<dbReference type="SMART" id="SM00490">
    <property type="entry name" value="HELICc"/>
    <property type="match status" value="1"/>
</dbReference>
<dbReference type="SUPFAM" id="SSF52540">
    <property type="entry name" value="P-loop containing nucleoside triphosphate hydrolases"/>
    <property type="match status" value="2"/>
</dbReference>
<dbReference type="PANTHER" id="PTHR45766:SF6">
    <property type="entry name" value="SWI_SNF-RELATED MATRIX-ASSOCIATED ACTIN-DEPENDENT REGULATOR OF CHROMATIN SUBFAMILY A-LIKE PROTEIN 1"/>
    <property type="match status" value="1"/>
</dbReference>
<dbReference type="Pfam" id="PF00176">
    <property type="entry name" value="SNF2-rel_dom"/>
    <property type="match status" value="1"/>
</dbReference>
<keyword evidence="4 9" id="KW-0067">ATP-binding</keyword>
<dbReference type="GO" id="GO:0016817">
    <property type="term" value="F:hydrolase activity, acting on acid anhydrides"/>
    <property type="evidence" value="ECO:0007669"/>
    <property type="project" value="InterPro"/>
</dbReference>
<evidence type="ECO:0000256" key="1">
    <source>
        <dbReference type="ARBA" id="ARBA00022741"/>
    </source>
</evidence>
<dbReference type="InterPro" id="IPR057342">
    <property type="entry name" value="DEXDc_RapA"/>
</dbReference>
<evidence type="ECO:0000256" key="9">
    <source>
        <dbReference type="HAMAP-Rule" id="MF_01821"/>
    </source>
</evidence>
<dbReference type="Proteomes" id="UP000605253">
    <property type="component" value="Unassembled WGS sequence"/>
</dbReference>
<dbReference type="HAMAP" id="MF_01821">
    <property type="entry name" value="Helicase_RapA"/>
    <property type="match status" value="1"/>
</dbReference>
<keyword evidence="1 9" id="KW-0547">Nucleotide-binding</keyword>
<dbReference type="Gene3D" id="3.40.50.300">
    <property type="entry name" value="P-loop containing nucleotide triphosphate hydrolases"/>
    <property type="match status" value="1"/>
</dbReference>
<dbReference type="Gene3D" id="6.10.140.1500">
    <property type="match status" value="1"/>
</dbReference>
<dbReference type="InterPro" id="IPR038718">
    <property type="entry name" value="SNF2-like_sf"/>
</dbReference>
<evidence type="ECO:0000256" key="3">
    <source>
        <dbReference type="ARBA" id="ARBA00022806"/>
    </source>
</evidence>
<dbReference type="InterPro" id="IPR000330">
    <property type="entry name" value="SNF2_N"/>
</dbReference>
<evidence type="ECO:0000259" key="10">
    <source>
        <dbReference type="PROSITE" id="PS51192"/>
    </source>
</evidence>
<comment type="caution">
    <text evidence="12">The sequence shown here is derived from an EMBL/GenBank/DDBJ whole genome shotgun (WGS) entry which is preliminary data.</text>
</comment>
<dbReference type="Gene3D" id="2.30.30.930">
    <property type="match status" value="1"/>
</dbReference>
<protein>
    <recommendedName>
        <fullName evidence="9">RNA polymerase-associated protein RapA</fullName>
        <ecNumber evidence="9">3.6.4.-</ecNumber>
    </recommendedName>
    <alternativeName>
        <fullName evidence="9">ATP-dependent helicase HepA</fullName>
    </alternativeName>
</protein>
<dbReference type="InterPro" id="IPR001650">
    <property type="entry name" value="Helicase_C-like"/>
</dbReference>